<evidence type="ECO:0000313" key="2">
    <source>
        <dbReference type="Proteomes" id="UP001605036"/>
    </source>
</evidence>
<proteinExistence type="predicted"/>
<comment type="caution">
    <text evidence="1">The sequence shown here is derived from an EMBL/GenBank/DDBJ whole genome shotgun (WGS) entry which is preliminary data.</text>
</comment>
<evidence type="ECO:0000313" key="1">
    <source>
        <dbReference type="EMBL" id="KAL2641763.1"/>
    </source>
</evidence>
<dbReference type="AlphaFoldDB" id="A0ABD1Z2M6"/>
<accession>A0ABD1Z2M6</accession>
<gene>
    <name evidence="1" type="ORF">R1flu_009350</name>
</gene>
<reference evidence="1 2" key="1">
    <citation type="submission" date="2024-09" db="EMBL/GenBank/DDBJ databases">
        <title>Chromosome-scale assembly of Riccia fluitans.</title>
        <authorList>
            <person name="Paukszto L."/>
            <person name="Sawicki J."/>
            <person name="Karawczyk K."/>
            <person name="Piernik-Szablinska J."/>
            <person name="Szczecinska M."/>
            <person name="Mazdziarz M."/>
        </authorList>
    </citation>
    <scope>NUCLEOTIDE SEQUENCE [LARGE SCALE GENOMIC DNA]</scope>
    <source>
        <strain evidence="1">Rf_01</strain>
        <tissue evidence="1">Aerial parts of the thallus</tissue>
    </source>
</reference>
<dbReference type="Proteomes" id="UP001605036">
    <property type="component" value="Unassembled WGS sequence"/>
</dbReference>
<dbReference type="EMBL" id="JBHFFA010000002">
    <property type="protein sequence ID" value="KAL2641763.1"/>
    <property type="molecule type" value="Genomic_DNA"/>
</dbReference>
<sequence>MLDHVLTWAKADVVCRKMREKIVRRIDSADTSHYFNHSATFKSPRQALPSNHGYRSPEIRSPEIRSPEIDHMYTPFLAPRLTAVRISGSPYSVGSIAAGPSDKIKVNTTRYSYIPLPDRNQPERTSGICDDFETLGCDDFETLG</sequence>
<name>A0ABD1Z2M6_9MARC</name>
<protein>
    <submittedName>
        <fullName evidence="1">Uncharacterized protein</fullName>
    </submittedName>
</protein>
<organism evidence="1 2">
    <name type="scientific">Riccia fluitans</name>
    <dbReference type="NCBI Taxonomy" id="41844"/>
    <lineage>
        <taxon>Eukaryota</taxon>
        <taxon>Viridiplantae</taxon>
        <taxon>Streptophyta</taxon>
        <taxon>Embryophyta</taxon>
        <taxon>Marchantiophyta</taxon>
        <taxon>Marchantiopsida</taxon>
        <taxon>Marchantiidae</taxon>
        <taxon>Marchantiales</taxon>
        <taxon>Ricciaceae</taxon>
        <taxon>Riccia</taxon>
    </lineage>
</organism>
<keyword evidence="2" id="KW-1185">Reference proteome</keyword>